<gene>
    <name evidence="9" type="ORF">BJY01DRAFT_248482</name>
</gene>
<evidence type="ECO:0000256" key="3">
    <source>
        <dbReference type="ARBA" id="ARBA00022989"/>
    </source>
</evidence>
<dbReference type="Pfam" id="PF20684">
    <property type="entry name" value="Fung_rhodopsin"/>
    <property type="match status" value="1"/>
</dbReference>
<comment type="caution">
    <text evidence="9">The sequence shown here is derived from an EMBL/GenBank/DDBJ whole genome shotgun (WGS) entry which is preliminary data.</text>
</comment>
<dbReference type="PANTHER" id="PTHR33048">
    <property type="entry name" value="PTH11-LIKE INTEGRAL MEMBRANE PROTEIN (AFU_ORTHOLOGUE AFUA_5G11245)"/>
    <property type="match status" value="1"/>
</dbReference>
<evidence type="ECO:0000256" key="7">
    <source>
        <dbReference type="SAM" id="Phobius"/>
    </source>
</evidence>
<keyword evidence="10" id="KW-1185">Reference proteome</keyword>
<evidence type="ECO:0000256" key="6">
    <source>
        <dbReference type="SAM" id="MobiDB-lite"/>
    </source>
</evidence>
<protein>
    <recommendedName>
        <fullName evidence="8">Rhodopsin domain-containing protein</fullName>
    </recommendedName>
</protein>
<evidence type="ECO:0000313" key="10">
    <source>
        <dbReference type="Proteomes" id="UP001610446"/>
    </source>
</evidence>
<feature type="transmembrane region" description="Helical" evidence="7">
    <location>
        <begin position="143"/>
        <end position="167"/>
    </location>
</feature>
<feature type="domain" description="Rhodopsin" evidence="8">
    <location>
        <begin position="45"/>
        <end position="288"/>
    </location>
</feature>
<evidence type="ECO:0000313" key="9">
    <source>
        <dbReference type="EMBL" id="KAL2843707.1"/>
    </source>
</evidence>
<dbReference type="EMBL" id="JBFXLU010000087">
    <property type="protein sequence ID" value="KAL2843707.1"/>
    <property type="molecule type" value="Genomic_DNA"/>
</dbReference>
<feature type="region of interest" description="Disordered" evidence="6">
    <location>
        <begin position="301"/>
        <end position="336"/>
    </location>
</feature>
<name>A0ABR4JV72_9EURO</name>
<feature type="transmembrane region" description="Helical" evidence="7">
    <location>
        <begin position="187"/>
        <end position="208"/>
    </location>
</feature>
<comment type="similarity">
    <text evidence="5">Belongs to the SAT4 family.</text>
</comment>
<dbReference type="PANTHER" id="PTHR33048:SF158">
    <property type="entry name" value="MEMBRANE PROTEIN PTH11-LIKE, PUTATIVE-RELATED"/>
    <property type="match status" value="1"/>
</dbReference>
<organism evidence="9 10">
    <name type="scientific">Aspergillus pseudoustus</name>
    <dbReference type="NCBI Taxonomy" id="1810923"/>
    <lineage>
        <taxon>Eukaryota</taxon>
        <taxon>Fungi</taxon>
        <taxon>Dikarya</taxon>
        <taxon>Ascomycota</taxon>
        <taxon>Pezizomycotina</taxon>
        <taxon>Eurotiomycetes</taxon>
        <taxon>Eurotiomycetidae</taxon>
        <taxon>Eurotiales</taxon>
        <taxon>Aspergillaceae</taxon>
        <taxon>Aspergillus</taxon>
        <taxon>Aspergillus subgen. Nidulantes</taxon>
    </lineage>
</organism>
<evidence type="ECO:0000256" key="2">
    <source>
        <dbReference type="ARBA" id="ARBA00022692"/>
    </source>
</evidence>
<sequence length="393" mass="43484">MDLDGPALAPPEGVIPQLDNPPNNNGLAIAVLSVCAVFATVCCFMRGYARLVLLRKFQIEEVLVVVGYGFFWGATYALLVFIETPGYFVHTWNVRLRDVIQIQYYVLIFGICYSFVLPSLKVAILIEWCRVFSPIGSRLKSPFWVSCATIILVQTTANIAIIVALNLQCIPHKAIYDFRVKGDCFDLYKLQVGSASIHLICDVIIFLLPQRTIWTLKMSWKKRLGVSIIFGLGLLACVSAAFRCAVTVAHGRSPDSVYTLGPLAFWAMAEMTCGFFIICLPCIPKILKETTLARHLMNKWSRGSSTSSSGRRRKPYDGNHAEGMESYASGGRGGRNHNKFEQEVIRMKPLEGSESTERLHEGGGAGARALAITRTTQFIVTEGDDAVTAKQRS</sequence>
<evidence type="ECO:0000256" key="5">
    <source>
        <dbReference type="ARBA" id="ARBA00038359"/>
    </source>
</evidence>
<comment type="subcellular location">
    <subcellularLocation>
        <location evidence="1">Membrane</location>
        <topology evidence="1">Multi-pass membrane protein</topology>
    </subcellularLocation>
</comment>
<reference evidence="9 10" key="1">
    <citation type="submission" date="2024-07" db="EMBL/GenBank/DDBJ databases">
        <title>Section-level genome sequencing and comparative genomics of Aspergillus sections Usti and Cavernicolus.</title>
        <authorList>
            <consortium name="Lawrence Berkeley National Laboratory"/>
            <person name="Nybo J.L."/>
            <person name="Vesth T.C."/>
            <person name="Theobald S."/>
            <person name="Frisvad J.C."/>
            <person name="Larsen T.O."/>
            <person name="Kjaerboelling I."/>
            <person name="Rothschild-Mancinelli K."/>
            <person name="Lyhne E.K."/>
            <person name="Kogle M.E."/>
            <person name="Barry K."/>
            <person name="Clum A."/>
            <person name="Na H."/>
            <person name="Ledsgaard L."/>
            <person name="Lin J."/>
            <person name="Lipzen A."/>
            <person name="Kuo A."/>
            <person name="Riley R."/>
            <person name="Mondo S."/>
            <person name="Labutti K."/>
            <person name="Haridas S."/>
            <person name="Pangalinan J."/>
            <person name="Salamov A.A."/>
            <person name="Simmons B.A."/>
            <person name="Magnuson J.K."/>
            <person name="Chen J."/>
            <person name="Drula E."/>
            <person name="Henrissat B."/>
            <person name="Wiebenga A."/>
            <person name="Lubbers R.J."/>
            <person name="Gomes A.C."/>
            <person name="Makela M.R."/>
            <person name="Stajich J."/>
            <person name="Grigoriev I.V."/>
            <person name="Mortensen U.H."/>
            <person name="De Vries R.P."/>
            <person name="Baker S.E."/>
            <person name="Andersen M.R."/>
        </authorList>
    </citation>
    <scope>NUCLEOTIDE SEQUENCE [LARGE SCALE GENOMIC DNA]</scope>
    <source>
        <strain evidence="9 10">CBS 123904</strain>
    </source>
</reference>
<feature type="transmembrane region" description="Helical" evidence="7">
    <location>
        <begin position="228"/>
        <end position="251"/>
    </location>
</feature>
<proteinExistence type="inferred from homology"/>
<feature type="transmembrane region" description="Helical" evidence="7">
    <location>
        <begin position="263"/>
        <end position="287"/>
    </location>
</feature>
<evidence type="ECO:0000256" key="4">
    <source>
        <dbReference type="ARBA" id="ARBA00023136"/>
    </source>
</evidence>
<keyword evidence="4 7" id="KW-0472">Membrane</keyword>
<dbReference type="InterPro" id="IPR052337">
    <property type="entry name" value="SAT4-like"/>
</dbReference>
<accession>A0ABR4JV72</accession>
<feature type="transmembrane region" description="Helical" evidence="7">
    <location>
        <begin position="102"/>
        <end position="123"/>
    </location>
</feature>
<evidence type="ECO:0000256" key="1">
    <source>
        <dbReference type="ARBA" id="ARBA00004141"/>
    </source>
</evidence>
<keyword evidence="3 7" id="KW-1133">Transmembrane helix</keyword>
<keyword evidence="2 7" id="KW-0812">Transmembrane</keyword>
<feature type="transmembrane region" description="Helical" evidence="7">
    <location>
        <begin position="27"/>
        <end position="49"/>
    </location>
</feature>
<evidence type="ECO:0000259" key="8">
    <source>
        <dbReference type="Pfam" id="PF20684"/>
    </source>
</evidence>
<feature type="transmembrane region" description="Helical" evidence="7">
    <location>
        <begin position="61"/>
        <end position="82"/>
    </location>
</feature>
<dbReference type="InterPro" id="IPR049326">
    <property type="entry name" value="Rhodopsin_dom_fungi"/>
</dbReference>
<dbReference type="Proteomes" id="UP001610446">
    <property type="component" value="Unassembled WGS sequence"/>
</dbReference>